<dbReference type="Gene3D" id="2.40.50.140">
    <property type="entry name" value="Nucleic acid-binding proteins"/>
    <property type="match status" value="1"/>
</dbReference>
<dbReference type="InterPro" id="IPR002059">
    <property type="entry name" value="CSP_DNA-bd"/>
</dbReference>
<sequence>MATGTVKWFNAAKGLGCITPDGSGEDLFAHFSEISAERFKAPQENKVSFDVKIGPKGKQAANIKPVQEIVCLFAAYGAGASGVVLSRRSRARAPVEKAESATQRGDWQSMRSARWRHHA</sequence>
<evidence type="ECO:0000256" key="1">
    <source>
        <dbReference type="SAM" id="MobiDB-lite"/>
    </source>
</evidence>
<keyword evidence="4" id="KW-1185">Reference proteome</keyword>
<organism evidence="3 4">
    <name type="scientific">Paraburkholderia podalyriae</name>
    <dbReference type="NCBI Taxonomy" id="1938811"/>
    <lineage>
        <taxon>Bacteria</taxon>
        <taxon>Pseudomonadati</taxon>
        <taxon>Pseudomonadota</taxon>
        <taxon>Betaproteobacteria</taxon>
        <taxon>Burkholderiales</taxon>
        <taxon>Burkholderiaceae</taxon>
        <taxon>Paraburkholderia</taxon>
    </lineage>
</organism>
<accession>A0ABR7Q053</accession>
<comment type="caution">
    <text evidence="3">The sequence shown here is derived from an EMBL/GenBank/DDBJ whole genome shotgun (WGS) entry which is preliminary data.</text>
</comment>
<evidence type="ECO:0000313" key="3">
    <source>
        <dbReference type="EMBL" id="MBC8751893.1"/>
    </source>
</evidence>
<dbReference type="Proteomes" id="UP000736373">
    <property type="component" value="Unassembled WGS sequence"/>
</dbReference>
<dbReference type="EMBL" id="VZQQ01000071">
    <property type="protein sequence ID" value="MBC8751893.1"/>
    <property type="molecule type" value="Genomic_DNA"/>
</dbReference>
<feature type="region of interest" description="Disordered" evidence="1">
    <location>
        <begin position="87"/>
        <end position="119"/>
    </location>
</feature>
<gene>
    <name evidence="3" type="ORF">F6X42_37070</name>
</gene>
<dbReference type="SMART" id="SM00357">
    <property type="entry name" value="CSP"/>
    <property type="match status" value="1"/>
</dbReference>
<reference evidence="3 4" key="1">
    <citation type="submission" date="2019-09" db="EMBL/GenBank/DDBJ databases">
        <title>Paraburkholderia podalyriae sp. nov., A South African Podalyria-associated rhizobium.</title>
        <authorList>
            <person name="Mavima L."/>
            <person name="Beukes C.W."/>
            <person name="Palmer M."/>
            <person name="De Meyer S.E."/>
            <person name="James E.K."/>
            <person name="Maluk M."/>
            <person name="Avontuur J.R."/>
            <person name="Chan W.Y."/>
            <person name="Venter S.N."/>
            <person name="Steenkamp E.T."/>
        </authorList>
    </citation>
    <scope>NUCLEOTIDE SEQUENCE [LARGE SCALE GENOMIC DNA]</scope>
    <source>
        <strain evidence="3 4">WC7.3b</strain>
    </source>
</reference>
<dbReference type="PROSITE" id="PS51857">
    <property type="entry name" value="CSD_2"/>
    <property type="match status" value="1"/>
</dbReference>
<protein>
    <submittedName>
        <fullName evidence="3">Cold-shock protein</fullName>
    </submittedName>
</protein>
<proteinExistence type="predicted"/>
<feature type="domain" description="CSD" evidence="2">
    <location>
        <begin position="1"/>
        <end position="65"/>
    </location>
</feature>
<dbReference type="PRINTS" id="PR00050">
    <property type="entry name" value="COLDSHOCK"/>
</dbReference>
<dbReference type="InterPro" id="IPR011129">
    <property type="entry name" value="CSD"/>
</dbReference>
<dbReference type="Pfam" id="PF00313">
    <property type="entry name" value="CSD"/>
    <property type="match status" value="1"/>
</dbReference>
<evidence type="ECO:0000259" key="2">
    <source>
        <dbReference type="PROSITE" id="PS51857"/>
    </source>
</evidence>
<feature type="compositionally biased region" description="Polar residues" evidence="1">
    <location>
        <begin position="100"/>
        <end position="111"/>
    </location>
</feature>
<name>A0ABR7Q053_9BURK</name>
<dbReference type="SUPFAM" id="SSF50249">
    <property type="entry name" value="Nucleic acid-binding proteins"/>
    <property type="match status" value="1"/>
</dbReference>
<evidence type="ECO:0000313" key="4">
    <source>
        <dbReference type="Proteomes" id="UP000736373"/>
    </source>
</evidence>
<dbReference type="PANTHER" id="PTHR11544">
    <property type="entry name" value="COLD SHOCK DOMAIN CONTAINING PROTEINS"/>
    <property type="match status" value="1"/>
</dbReference>
<dbReference type="InterPro" id="IPR012340">
    <property type="entry name" value="NA-bd_OB-fold"/>
</dbReference>
<dbReference type="InterPro" id="IPR050181">
    <property type="entry name" value="Cold_shock_domain"/>
</dbReference>